<comment type="caution">
    <text evidence="9">The sequence shown here is derived from an EMBL/GenBank/DDBJ whole genome shotgun (WGS) entry which is preliminary data.</text>
</comment>
<dbReference type="Proteomes" id="UP001400166">
    <property type="component" value="Unassembled WGS sequence"/>
</dbReference>
<evidence type="ECO:0000313" key="10">
    <source>
        <dbReference type="Proteomes" id="UP001400166"/>
    </source>
</evidence>
<evidence type="ECO:0000256" key="5">
    <source>
        <dbReference type="ARBA" id="ARBA00022989"/>
    </source>
</evidence>
<organism evidence="9 10">
    <name type="scientific">Stenotrophomonas hibiscicola</name>
    <dbReference type="NCBI Taxonomy" id="86189"/>
    <lineage>
        <taxon>Bacteria</taxon>
        <taxon>Pseudomonadati</taxon>
        <taxon>Pseudomonadota</taxon>
        <taxon>Gammaproteobacteria</taxon>
        <taxon>Lysobacterales</taxon>
        <taxon>Lysobacteraceae</taxon>
        <taxon>Stenotrophomonas</taxon>
        <taxon>Stenotrophomonas maltophilia group</taxon>
    </lineage>
</organism>
<keyword evidence="5 7" id="KW-1133">Transmembrane helix</keyword>
<evidence type="ECO:0000256" key="2">
    <source>
        <dbReference type="ARBA" id="ARBA00006464"/>
    </source>
</evidence>
<evidence type="ECO:0000313" key="9">
    <source>
        <dbReference type="EMBL" id="MEN5389501.1"/>
    </source>
</evidence>
<dbReference type="InterPro" id="IPR017475">
    <property type="entry name" value="EPS_sugar_tfrase"/>
</dbReference>
<feature type="transmembrane region" description="Helical" evidence="7">
    <location>
        <begin position="308"/>
        <end position="329"/>
    </location>
</feature>
<keyword evidence="6 7" id="KW-0472">Membrane</keyword>
<dbReference type="Pfam" id="PF02397">
    <property type="entry name" value="Bac_transf"/>
    <property type="match status" value="1"/>
</dbReference>
<sequence length="494" mass="55255">MSSGYWRSALLHGSVEDLPAERARSGRRRVEARAALELGLRLGDLLLLPGMAVLSHILLYGTGAPDSSQRIVFGAVILSAIVCFSVAPVYRNWRMRGLLADLWLLLLAWSATFALFSLYVVLVGLADVVPSTWLIGWYAFGLGSMAALRVLLRVQLHRLRSRGMDRERVLLVGLRAPALKLHRLLRGKPELGKEVIGYFAGAGDIATRRGGDAPRRLGLLAEVPQYMDQHRGEFDQVWVSMPMGDTAAVRDMLKQIERFPVPVRLIPDTTGLGALNPGLHQVGDVPMIGVRQGLADHRFRLFKRIEDILVAGVAVVLLAPLFVVLAIGVKLSSPGPVLFRQKRHGLGGKEFWMLKFRSMRVHAEGEGQITQARRGDPRVTRFGAFLRRSSLDELPQFFNVLGGNMSVVGPRPHAIQHNNHYERVIERYMHRHYVKPGITGWAQVHGLRGETPELRSMKKRVQYDIDYIRRWSPTLDVRIIVLTALKVLGQKSAY</sequence>
<reference evidence="9 10" key="1">
    <citation type="submission" date="2024-04" db="EMBL/GenBank/DDBJ databases">
        <title>WGS of bacteria from Torrens River.</title>
        <authorList>
            <person name="Wyrsch E.R."/>
            <person name="Drigo B."/>
        </authorList>
    </citation>
    <scope>NUCLEOTIDE SEQUENCE [LARGE SCALE GENOMIC DNA]</scope>
    <source>
        <strain evidence="9 10">TWI153</strain>
    </source>
</reference>
<dbReference type="InterPro" id="IPR003362">
    <property type="entry name" value="Bact_transf"/>
</dbReference>
<dbReference type="NCBIfam" id="TIGR03023">
    <property type="entry name" value="WcaJ_sugtrans"/>
    <property type="match status" value="1"/>
</dbReference>
<gene>
    <name evidence="9" type="ORF">ABE587_06650</name>
</gene>
<keyword evidence="10" id="KW-1185">Reference proteome</keyword>
<feature type="domain" description="Bacterial sugar transferase" evidence="8">
    <location>
        <begin position="303"/>
        <end position="488"/>
    </location>
</feature>
<name>A0ABV0C5R6_9GAMM</name>
<dbReference type="PANTHER" id="PTHR30576">
    <property type="entry name" value="COLANIC BIOSYNTHESIS UDP-GLUCOSE LIPID CARRIER TRANSFERASE"/>
    <property type="match status" value="1"/>
</dbReference>
<evidence type="ECO:0000256" key="4">
    <source>
        <dbReference type="ARBA" id="ARBA00022692"/>
    </source>
</evidence>
<dbReference type="InterPro" id="IPR017473">
    <property type="entry name" value="Undecaprenyl-P_gluc_Ptfrase"/>
</dbReference>
<evidence type="ECO:0000259" key="8">
    <source>
        <dbReference type="Pfam" id="PF02397"/>
    </source>
</evidence>
<dbReference type="RefSeq" id="WP_276577082.1">
    <property type="nucleotide sequence ID" value="NZ_JBDJOF010000009.1"/>
</dbReference>
<keyword evidence="3 9" id="KW-0808">Transferase</keyword>
<dbReference type="PANTHER" id="PTHR30576:SF21">
    <property type="entry name" value="UDP-GLUCOSE:UNDECAPRENYL-PHOSPHATE GLUCOSE-1-PHOSPHATE TRANSFERASE"/>
    <property type="match status" value="1"/>
</dbReference>
<protein>
    <submittedName>
        <fullName evidence="9">Undecaprenyl-phosphate glucose phosphotransferase</fullName>
        <ecNumber evidence="9">2.7.8.31</ecNumber>
    </submittedName>
</protein>
<dbReference type="Pfam" id="PF13727">
    <property type="entry name" value="CoA_binding_3"/>
    <property type="match status" value="1"/>
</dbReference>
<dbReference type="EMBL" id="JBDJOF010000009">
    <property type="protein sequence ID" value="MEN5389501.1"/>
    <property type="molecule type" value="Genomic_DNA"/>
</dbReference>
<feature type="transmembrane region" description="Helical" evidence="7">
    <location>
        <begin position="102"/>
        <end position="126"/>
    </location>
</feature>
<comment type="subcellular location">
    <subcellularLocation>
        <location evidence="1">Membrane</location>
        <topology evidence="1">Multi-pass membrane protein</topology>
    </subcellularLocation>
</comment>
<evidence type="ECO:0000256" key="6">
    <source>
        <dbReference type="ARBA" id="ARBA00023136"/>
    </source>
</evidence>
<evidence type="ECO:0000256" key="3">
    <source>
        <dbReference type="ARBA" id="ARBA00022679"/>
    </source>
</evidence>
<evidence type="ECO:0000256" key="7">
    <source>
        <dbReference type="SAM" id="Phobius"/>
    </source>
</evidence>
<dbReference type="EC" id="2.7.8.31" evidence="9"/>
<comment type="similarity">
    <text evidence="2">Belongs to the bacterial sugar transferase family.</text>
</comment>
<dbReference type="NCBIfam" id="TIGR03025">
    <property type="entry name" value="EPS_sugtrans"/>
    <property type="match status" value="1"/>
</dbReference>
<evidence type="ECO:0000256" key="1">
    <source>
        <dbReference type="ARBA" id="ARBA00004141"/>
    </source>
</evidence>
<feature type="transmembrane region" description="Helical" evidence="7">
    <location>
        <begin position="71"/>
        <end position="90"/>
    </location>
</feature>
<feature type="transmembrane region" description="Helical" evidence="7">
    <location>
        <begin position="38"/>
        <end position="59"/>
    </location>
</feature>
<keyword evidence="4 7" id="KW-0812">Transmembrane</keyword>
<proteinExistence type="inferred from homology"/>
<accession>A0ABV0C5R6</accession>
<feature type="transmembrane region" description="Helical" evidence="7">
    <location>
        <begin position="132"/>
        <end position="152"/>
    </location>
</feature>
<dbReference type="GO" id="GO:0089702">
    <property type="term" value="F:undecaprenyl-phosphate glucose phosphotransferase activity"/>
    <property type="evidence" value="ECO:0007669"/>
    <property type="project" value="UniProtKB-EC"/>
</dbReference>